<protein>
    <submittedName>
        <fullName evidence="2">Uncharacterized protein</fullName>
    </submittedName>
</protein>
<sequence>MPRNSLLDGLVLFAALFCSIEPSYSVGVGFLNLNQHPVFAIASNILFFSAGRDMARVEGVTILPQGQEWLCLALHCVGIECAHWLGRKIDQSVSSL</sequence>
<organism evidence="2 3">
    <name type="scientific">Beta vulgaris subsp. vulgaris</name>
    <name type="common">Beet</name>
    <dbReference type="NCBI Taxonomy" id="3555"/>
    <lineage>
        <taxon>Eukaryota</taxon>
        <taxon>Viridiplantae</taxon>
        <taxon>Streptophyta</taxon>
        <taxon>Embryophyta</taxon>
        <taxon>Tracheophyta</taxon>
        <taxon>Spermatophyta</taxon>
        <taxon>Magnoliopsida</taxon>
        <taxon>eudicotyledons</taxon>
        <taxon>Gunneridae</taxon>
        <taxon>Pentapetalae</taxon>
        <taxon>Caryophyllales</taxon>
        <taxon>Chenopodiaceae</taxon>
        <taxon>Betoideae</taxon>
        <taxon>Beta</taxon>
    </lineage>
</organism>
<proteinExistence type="predicted"/>
<dbReference type="AlphaFoldDB" id="A0A0J7YMY5"/>
<keyword evidence="3" id="KW-1185">Reference proteome</keyword>
<evidence type="ECO:0000313" key="2">
    <source>
        <dbReference type="EMBL" id="KMS64957.1"/>
    </source>
</evidence>
<evidence type="ECO:0000313" key="3">
    <source>
        <dbReference type="Proteomes" id="UP000035740"/>
    </source>
</evidence>
<gene>
    <name evidence="2" type="ORF">BVRB_040900</name>
</gene>
<name>A0A0J7YMY5_BETVV</name>
<keyword evidence="1" id="KW-0732">Signal</keyword>
<dbReference type="EMBL" id="KQ117686">
    <property type="protein sequence ID" value="KMS64957.1"/>
    <property type="molecule type" value="Genomic_DNA"/>
</dbReference>
<reference evidence="2 3" key="1">
    <citation type="journal article" date="2014" name="Nature">
        <title>The genome of the recently domesticated crop plant sugar beet (Beta vulgaris).</title>
        <authorList>
            <person name="Dohm J.C."/>
            <person name="Minoche A.E."/>
            <person name="Holtgrawe D."/>
            <person name="Capella-Gutierrez S."/>
            <person name="Zakrzewski F."/>
            <person name="Tafer H."/>
            <person name="Rupp O."/>
            <person name="Sorensen T.R."/>
            <person name="Stracke R."/>
            <person name="Reinhardt R."/>
            <person name="Goesmann A."/>
            <person name="Kraft T."/>
            <person name="Schulz B."/>
            <person name="Stadler P.F."/>
            <person name="Schmidt T."/>
            <person name="Gabaldon T."/>
            <person name="Lehrach H."/>
            <person name="Weisshaar B."/>
            <person name="Himmelbauer H."/>
        </authorList>
    </citation>
    <scope>NUCLEOTIDE SEQUENCE [LARGE SCALE GENOMIC DNA]</scope>
    <source>
        <tissue evidence="2">Taproot</tissue>
    </source>
</reference>
<feature type="signal peptide" evidence="1">
    <location>
        <begin position="1"/>
        <end position="25"/>
    </location>
</feature>
<feature type="chain" id="PRO_5005292077" evidence="1">
    <location>
        <begin position="26"/>
        <end position="96"/>
    </location>
</feature>
<evidence type="ECO:0000256" key="1">
    <source>
        <dbReference type="SAM" id="SignalP"/>
    </source>
</evidence>
<accession>A0A0J7YMY5</accession>
<dbReference type="Proteomes" id="UP000035740">
    <property type="component" value="Unassembled WGS sequence"/>
</dbReference>
<dbReference type="Gramene" id="KMS64957">
    <property type="protein sequence ID" value="KMS64957"/>
    <property type="gene ID" value="BVRB_040900"/>
</dbReference>